<evidence type="ECO:0000313" key="2">
    <source>
        <dbReference type="EMBL" id="SDC89597.1"/>
    </source>
</evidence>
<dbReference type="AlphaFoldDB" id="A0A1G6QD53"/>
<name>A0A1G6QD53_9PSEU</name>
<organism evidence="2 3">
    <name type="scientific">Actinokineospora iranica</name>
    <dbReference type="NCBI Taxonomy" id="1271860"/>
    <lineage>
        <taxon>Bacteria</taxon>
        <taxon>Bacillati</taxon>
        <taxon>Actinomycetota</taxon>
        <taxon>Actinomycetes</taxon>
        <taxon>Pseudonocardiales</taxon>
        <taxon>Pseudonocardiaceae</taxon>
        <taxon>Actinokineospora</taxon>
    </lineage>
</organism>
<dbReference type="Pfam" id="PF12770">
    <property type="entry name" value="CHAT"/>
    <property type="match status" value="1"/>
</dbReference>
<dbReference type="Proteomes" id="UP000199501">
    <property type="component" value="Unassembled WGS sequence"/>
</dbReference>
<feature type="domain" description="CHAT" evidence="1">
    <location>
        <begin position="930"/>
        <end position="1232"/>
    </location>
</feature>
<protein>
    <submittedName>
        <fullName evidence="2">CHAT domain-containing protein</fullName>
    </submittedName>
</protein>
<dbReference type="RefSeq" id="WP_091450233.1">
    <property type="nucleotide sequence ID" value="NZ_FMZZ01000005.1"/>
</dbReference>
<evidence type="ECO:0000259" key="1">
    <source>
        <dbReference type="Pfam" id="PF12770"/>
    </source>
</evidence>
<evidence type="ECO:0000313" key="3">
    <source>
        <dbReference type="Proteomes" id="UP000199501"/>
    </source>
</evidence>
<accession>A0A1G6QD53</accession>
<keyword evidence="3" id="KW-1185">Reference proteome</keyword>
<dbReference type="OrthoDB" id="4149784at2"/>
<reference evidence="3" key="1">
    <citation type="submission" date="2016-10" db="EMBL/GenBank/DDBJ databases">
        <authorList>
            <person name="Varghese N."/>
            <person name="Submissions S."/>
        </authorList>
    </citation>
    <scope>NUCLEOTIDE SEQUENCE [LARGE SCALE GENOMIC DNA]</scope>
    <source>
        <strain evidence="3">IBRC-M 10403</strain>
    </source>
</reference>
<dbReference type="InterPro" id="IPR024983">
    <property type="entry name" value="CHAT_dom"/>
</dbReference>
<gene>
    <name evidence="2" type="ORF">SAMN05216174_105191</name>
</gene>
<proteinExistence type="predicted"/>
<dbReference type="EMBL" id="FMZZ01000005">
    <property type="protein sequence ID" value="SDC89597.1"/>
    <property type="molecule type" value="Genomic_DNA"/>
</dbReference>
<sequence>MAGDRHPADPVAAAVEALVAEPVAAIEAGFAALDAADPADDLLPVLRHRLGAALLLRVEGNGLADLEAAVALLRAARDTWFAGDEGRWAVGHDLGVALTRWTIARPSDTDQTADFTEALAELAIGRAGIDPDDPDFAELALANQLWSTMAKATRFFLDGGNETIDRDEGAAVVAELDALLAVDDHALNERLRPIRALVGFELASRGQDVDKVREHAGALDDWLGDLAAQGHAVPVASRALLSAIRQGDSPLERASPELVRAGIAEVETDEDLSDAERAAVRSVLSLLLTVQESGGELPANAFAEVLRATTEVADRLPRGTELLRAVTKMVASAGSAEGNDETEAEISALDALLARLPADDETRAELALRRALSALLTASFNGAPDEVAAARDALLAAAADERAGADADVKARIIATMADGLVALGAGDTTRVSELATLLSEAAAQLPAEHGLRGLIDPAIGSLLLLKNMHGQNLEQRDRAVELATPPERPVDTADLGPRGRAAADLVNGTLPMLSLAARWTQEPVMTDPAAITAVLGDLVALRDQAGADTPAGKTIDEALETVGMMAALGGGFDPRKADLSAFLAGADAVLARPPDPGMPPAMRHYTHTVRQALALSGKGMMTRDRRLIDQAVALLGPLAENVDLRPQQRIEVLEMSGNTLGMRYTLSGRRNDLSLAIHRYEQARRLIRAEPGVWHGGDVLKALGDSYFQRADAALGDRDRAVAVGLEALAERSADVLLQSDTRYAWDKAVRATGDAVEVARWGLVAERLPETVLALEIGRAMALHAANSERDVPDLLRARGEHDLAERWAQSFSDSADAIAPARVPNDLRREVLVALDGTPEREKLFSAPTIAEIAAAVDRSECDALVYLLPAGERVDATAVLVHRDGTVTASPISARGHEPLVAAFEAALAPLYADPAADAGPLRAAVAALADWAWPAAIAGLVGFGPRPKRLVLVPVGALASVPWHAARRRVTGGHRYACEDAVISYAASARQFVAAAARGARDWTEAPAVVRVASSRLFWSSQETETLHANFYPHGVYLGARDRRRHPRKAVAKVVREVLRPPGPSLVHFGCHAHQAVPPVESYLELGGQSALRVRDLIADARDRPANAPGALVVLAACASDVTGHVGRSGHDEPLSLASTFLAAGAAGVVGSRWPVPDVPTALLMTMFHHYLNRGYDDPATALRAAQLWLLDAARRVPPTMNPKLAEELPHCDPTDVAAWAAFTYQGR</sequence>
<dbReference type="STRING" id="1271860.SAMN05216174_105191"/>